<evidence type="ECO:0000313" key="4">
    <source>
        <dbReference type="Proteomes" id="UP001606210"/>
    </source>
</evidence>
<proteinExistence type="predicted"/>
<reference evidence="3 4" key="1">
    <citation type="submission" date="2024-08" db="EMBL/GenBank/DDBJ databases">
        <authorList>
            <person name="Lu H."/>
        </authorList>
    </citation>
    <scope>NUCLEOTIDE SEQUENCE [LARGE SCALE GENOMIC DNA]</scope>
    <source>
        <strain evidence="3 4">LYH14W</strain>
    </source>
</reference>
<feature type="domain" description="FecR protein" evidence="1">
    <location>
        <begin position="123"/>
        <end position="221"/>
    </location>
</feature>
<dbReference type="InterPro" id="IPR012373">
    <property type="entry name" value="Ferrdict_sens_TM"/>
</dbReference>
<dbReference type="RefSeq" id="WP_394476422.1">
    <property type="nucleotide sequence ID" value="NZ_JBIGHV010000002.1"/>
</dbReference>
<accession>A0ABW7F1N5</accession>
<dbReference type="InterPro" id="IPR006860">
    <property type="entry name" value="FecR"/>
</dbReference>
<feature type="domain" description="FecR N-terminal" evidence="2">
    <location>
        <begin position="26"/>
        <end position="64"/>
    </location>
</feature>
<comment type="caution">
    <text evidence="3">The sequence shown here is derived from an EMBL/GenBank/DDBJ whole genome shotgun (WGS) entry which is preliminary data.</text>
</comment>
<evidence type="ECO:0000313" key="3">
    <source>
        <dbReference type="EMBL" id="MFG6429177.1"/>
    </source>
</evidence>
<organism evidence="3 4">
    <name type="scientific">Pelomonas parva</name>
    <dbReference type="NCBI Taxonomy" id="3299032"/>
    <lineage>
        <taxon>Bacteria</taxon>
        <taxon>Pseudomonadati</taxon>
        <taxon>Pseudomonadota</taxon>
        <taxon>Betaproteobacteria</taxon>
        <taxon>Burkholderiales</taxon>
        <taxon>Sphaerotilaceae</taxon>
        <taxon>Roseateles</taxon>
    </lineage>
</organism>
<dbReference type="Gene3D" id="2.60.120.1440">
    <property type="match status" value="1"/>
</dbReference>
<protein>
    <submittedName>
        <fullName evidence="3">FecR family protein</fullName>
    </submittedName>
</protein>
<dbReference type="PIRSF" id="PIRSF018266">
    <property type="entry name" value="FecR"/>
    <property type="match status" value="1"/>
</dbReference>
<sequence length="347" mass="37597">MDRPQASAGAAEPEGPPLVTKDVAAEAAVWITRLHGGHRTPQMERECRAWQARSAAHRLAFERCTDTWQDVASLTLAGYATATAAREPGSRRAARSLPWRSSLAIALALVASVLALRPWSAGDDFDTGVGEQRVVVLQDGTRLSMNTSTRIRVDFTESQRTVKVERGEALFEVAKDLSRPFVVQAARTEVVATGTAFLVQASPAAKPGDQALAVTLVEGQVVVRSAAGENRRLQKPLVMVPGQRLRLSRSAEAQRPATATRVDRPQMDQALAWRRGEARFDNVSLLEAVNEMNRYDRVPIVVAGMAGEKRVSGVVKTGDNASFAEAMASLHGLVVRNHGNRLELVQP</sequence>
<dbReference type="EMBL" id="JBIGHV010000002">
    <property type="protein sequence ID" value="MFG6429177.1"/>
    <property type="molecule type" value="Genomic_DNA"/>
</dbReference>
<dbReference type="PANTHER" id="PTHR30273">
    <property type="entry name" value="PERIPLASMIC SIGNAL SENSOR AND SIGMA FACTOR ACTIVATOR FECR-RELATED"/>
    <property type="match status" value="1"/>
</dbReference>
<dbReference type="InterPro" id="IPR032623">
    <property type="entry name" value="FecR_N"/>
</dbReference>
<dbReference type="Proteomes" id="UP001606210">
    <property type="component" value="Unassembled WGS sequence"/>
</dbReference>
<dbReference type="PANTHER" id="PTHR30273:SF2">
    <property type="entry name" value="PROTEIN FECR"/>
    <property type="match status" value="1"/>
</dbReference>
<dbReference type="Pfam" id="PF04773">
    <property type="entry name" value="FecR"/>
    <property type="match status" value="1"/>
</dbReference>
<evidence type="ECO:0000259" key="2">
    <source>
        <dbReference type="Pfam" id="PF16220"/>
    </source>
</evidence>
<keyword evidence="4" id="KW-1185">Reference proteome</keyword>
<name>A0ABW7F1N5_9BURK</name>
<dbReference type="Pfam" id="PF16220">
    <property type="entry name" value="DUF4880"/>
    <property type="match status" value="1"/>
</dbReference>
<gene>
    <name evidence="3" type="ORF">ACG00Y_04600</name>
</gene>
<evidence type="ECO:0000259" key="1">
    <source>
        <dbReference type="Pfam" id="PF04773"/>
    </source>
</evidence>